<organism evidence="2 3">
    <name type="scientific">Ignelater luminosus</name>
    <name type="common">Cucubano</name>
    <name type="synonym">Pyrophorus luminosus</name>
    <dbReference type="NCBI Taxonomy" id="2038154"/>
    <lineage>
        <taxon>Eukaryota</taxon>
        <taxon>Metazoa</taxon>
        <taxon>Ecdysozoa</taxon>
        <taxon>Arthropoda</taxon>
        <taxon>Hexapoda</taxon>
        <taxon>Insecta</taxon>
        <taxon>Pterygota</taxon>
        <taxon>Neoptera</taxon>
        <taxon>Endopterygota</taxon>
        <taxon>Coleoptera</taxon>
        <taxon>Polyphaga</taxon>
        <taxon>Elateriformia</taxon>
        <taxon>Elateroidea</taxon>
        <taxon>Elateridae</taxon>
        <taxon>Agrypninae</taxon>
        <taxon>Pyrophorini</taxon>
        <taxon>Ignelater</taxon>
    </lineage>
</organism>
<sequence length="211" mass="24307">MKTFCGSYNHIFGLTYNLWEILDKKKLSGAEFRKRKLHKEKEKKKLTESLAKFLKQDEEVAEGQFEEQAIPKDKDNLNSTTESEVLHKNEDIRNFGVTNNDCAVTFNALKIITYNSIILDTTPDASHVEQLSFVVRFVNVVNKRIEVCERFLGFFPITNTTGEGLYEYLTETLLPMFDLNLYDLRGQGYDNGSNMRGKHVGLQKRVLNVNP</sequence>
<dbReference type="EMBL" id="VTPC01090218">
    <property type="protein sequence ID" value="KAF2884162.1"/>
    <property type="molecule type" value="Genomic_DNA"/>
</dbReference>
<evidence type="ECO:0000313" key="3">
    <source>
        <dbReference type="Proteomes" id="UP000801492"/>
    </source>
</evidence>
<dbReference type="Pfam" id="PF14291">
    <property type="entry name" value="DUF4371"/>
    <property type="match status" value="1"/>
</dbReference>
<dbReference type="InterPro" id="IPR025398">
    <property type="entry name" value="DUF4371"/>
</dbReference>
<dbReference type="PANTHER" id="PTHR45749">
    <property type="match status" value="1"/>
</dbReference>
<name>A0A8K0CF74_IGNLU</name>
<reference evidence="2" key="1">
    <citation type="submission" date="2019-08" db="EMBL/GenBank/DDBJ databases">
        <title>The genome of the North American firefly Photinus pyralis.</title>
        <authorList>
            <consortium name="Photinus pyralis genome working group"/>
            <person name="Fallon T.R."/>
            <person name="Sander Lower S.E."/>
            <person name="Weng J.-K."/>
        </authorList>
    </citation>
    <scope>NUCLEOTIDE SEQUENCE</scope>
    <source>
        <strain evidence="2">TRF0915ILg1</strain>
        <tissue evidence="2">Whole body</tissue>
    </source>
</reference>
<feature type="domain" description="DUF4371" evidence="1">
    <location>
        <begin position="117"/>
        <end position="200"/>
    </location>
</feature>
<keyword evidence="3" id="KW-1185">Reference proteome</keyword>
<dbReference type="Proteomes" id="UP000801492">
    <property type="component" value="Unassembled WGS sequence"/>
</dbReference>
<dbReference type="OrthoDB" id="6783070at2759"/>
<dbReference type="AlphaFoldDB" id="A0A8K0CF74"/>
<comment type="caution">
    <text evidence="2">The sequence shown here is derived from an EMBL/GenBank/DDBJ whole genome shotgun (WGS) entry which is preliminary data.</text>
</comment>
<proteinExistence type="predicted"/>
<gene>
    <name evidence="2" type="ORF">ILUMI_22021</name>
</gene>
<dbReference type="PANTHER" id="PTHR45749:SF35">
    <property type="entry name" value="AC-LIKE TRANSPOSASE-RELATED"/>
    <property type="match status" value="1"/>
</dbReference>
<evidence type="ECO:0000313" key="2">
    <source>
        <dbReference type="EMBL" id="KAF2884162.1"/>
    </source>
</evidence>
<accession>A0A8K0CF74</accession>
<evidence type="ECO:0000259" key="1">
    <source>
        <dbReference type="Pfam" id="PF14291"/>
    </source>
</evidence>
<protein>
    <recommendedName>
        <fullName evidence="1">DUF4371 domain-containing protein</fullName>
    </recommendedName>
</protein>